<dbReference type="EMBL" id="FQWD01000005">
    <property type="protein sequence ID" value="SHG86660.1"/>
    <property type="molecule type" value="Genomic_DNA"/>
</dbReference>
<proteinExistence type="predicted"/>
<keyword evidence="1" id="KW-0812">Transmembrane</keyword>
<dbReference type="AlphaFoldDB" id="A0A1M5NAV8"/>
<accession>A0A1M5NAV8</accession>
<evidence type="ECO:0000313" key="3">
    <source>
        <dbReference type="Proteomes" id="UP000184520"/>
    </source>
</evidence>
<feature type="transmembrane region" description="Helical" evidence="1">
    <location>
        <begin position="134"/>
        <end position="153"/>
    </location>
</feature>
<keyword evidence="1" id="KW-1133">Transmembrane helix</keyword>
<protein>
    <submittedName>
        <fullName evidence="2">Uncharacterized protein</fullName>
    </submittedName>
</protein>
<gene>
    <name evidence="2" type="ORF">SAMN05216361_3148</name>
</gene>
<name>A0A1M5NAV8_9ALTE</name>
<dbReference type="OrthoDB" id="6331082at2"/>
<feature type="transmembrane region" description="Helical" evidence="1">
    <location>
        <begin position="12"/>
        <end position="33"/>
    </location>
</feature>
<sequence length="158" mass="16619">MNSPTLQSYVRTETLIGAVINALFSVLFVFLIFSGQSQIGMTGEGGLLIDSIPQGLAIGLMGAFFPSFLTRKRIKGGQVSVEASEHAASKLPAHPFVRALLFAVAGAIASLLLFVLLSALIGSVSFTQALALKTVWGALLGGVVSYIALQFALRDYAE</sequence>
<dbReference type="STRING" id="634436.SAMN05216361_3148"/>
<evidence type="ECO:0000313" key="2">
    <source>
        <dbReference type="EMBL" id="SHG86660.1"/>
    </source>
</evidence>
<organism evidence="2 3">
    <name type="scientific">Marisediminitalea aggregata</name>
    <dbReference type="NCBI Taxonomy" id="634436"/>
    <lineage>
        <taxon>Bacteria</taxon>
        <taxon>Pseudomonadati</taxon>
        <taxon>Pseudomonadota</taxon>
        <taxon>Gammaproteobacteria</taxon>
        <taxon>Alteromonadales</taxon>
        <taxon>Alteromonadaceae</taxon>
        <taxon>Marisediminitalea</taxon>
    </lineage>
</organism>
<feature type="transmembrane region" description="Helical" evidence="1">
    <location>
        <begin position="99"/>
        <end position="122"/>
    </location>
</feature>
<keyword evidence="3" id="KW-1185">Reference proteome</keyword>
<feature type="transmembrane region" description="Helical" evidence="1">
    <location>
        <begin position="45"/>
        <end position="65"/>
    </location>
</feature>
<dbReference type="Proteomes" id="UP000184520">
    <property type="component" value="Unassembled WGS sequence"/>
</dbReference>
<evidence type="ECO:0000256" key="1">
    <source>
        <dbReference type="SAM" id="Phobius"/>
    </source>
</evidence>
<reference evidence="3" key="1">
    <citation type="submission" date="2016-11" db="EMBL/GenBank/DDBJ databases">
        <authorList>
            <person name="Varghese N."/>
            <person name="Submissions S."/>
        </authorList>
    </citation>
    <scope>NUCLEOTIDE SEQUENCE [LARGE SCALE GENOMIC DNA]</scope>
    <source>
        <strain evidence="3">CGMCC 1.8995</strain>
    </source>
</reference>
<keyword evidence="1" id="KW-0472">Membrane</keyword>
<dbReference type="RefSeq" id="WP_073324124.1">
    <property type="nucleotide sequence ID" value="NZ_FQWD01000005.1"/>
</dbReference>